<feature type="non-terminal residue" evidence="8">
    <location>
        <position position="1"/>
    </location>
</feature>
<comment type="caution">
    <text evidence="8">The sequence shown here is derived from an EMBL/GenBank/DDBJ whole genome shotgun (WGS) entry which is preliminary data.</text>
</comment>
<dbReference type="Proteomes" id="UP000654075">
    <property type="component" value="Unassembled WGS sequence"/>
</dbReference>
<dbReference type="Gene3D" id="1.10.220.150">
    <property type="entry name" value="Arf GTPase activating protein"/>
    <property type="match status" value="1"/>
</dbReference>
<dbReference type="InterPro" id="IPR038508">
    <property type="entry name" value="ArfGAP_dom_sf"/>
</dbReference>
<dbReference type="FunFam" id="1.10.220.150:FF:000009">
    <property type="entry name" value="stromal membrane-associated protein 1 isoform X1"/>
    <property type="match status" value="1"/>
</dbReference>
<dbReference type="AlphaFoldDB" id="A0A813GR54"/>
<evidence type="ECO:0000256" key="2">
    <source>
        <dbReference type="ARBA" id="ARBA00022723"/>
    </source>
</evidence>
<keyword evidence="3 5" id="KW-0863">Zinc-finger</keyword>
<dbReference type="PANTHER" id="PTHR46419:SF2">
    <property type="entry name" value="ADP-RIBOSYLATION FACTOR GTPASE-ACTIVATING PROTEIN AGD5"/>
    <property type="match status" value="1"/>
</dbReference>
<dbReference type="PANTHER" id="PTHR46419">
    <property type="entry name" value="ADP-RIBOSYLATION FACTOR GTPASE-ACTIVATING PROTEIN AGD5"/>
    <property type="match status" value="1"/>
</dbReference>
<dbReference type="OrthoDB" id="73919at2759"/>
<feature type="region of interest" description="Disordered" evidence="6">
    <location>
        <begin position="128"/>
        <end position="195"/>
    </location>
</feature>
<dbReference type="EMBL" id="CAJNNV010029201">
    <property type="protein sequence ID" value="CAE8627537.1"/>
    <property type="molecule type" value="Genomic_DNA"/>
</dbReference>
<feature type="region of interest" description="Disordered" evidence="6">
    <location>
        <begin position="364"/>
        <end position="508"/>
    </location>
</feature>
<name>A0A813GR54_POLGL</name>
<keyword evidence="4" id="KW-0862">Zinc</keyword>
<reference evidence="8" key="1">
    <citation type="submission" date="2021-02" db="EMBL/GenBank/DDBJ databases">
        <authorList>
            <person name="Dougan E. K."/>
            <person name="Rhodes N."/>
            <person name="Thang M."/>
            <person name="Chan C."/>
        </authorList>
    </citation>
    <scope>NUCLEOTIDE SEQUENCE</scope>
</reference>
<gene>
    <name evidence="8" type="ORF">PGLA1383_LOCUS44277</name>
</gene>
<evidence type="ECO:0000259" key="7">
    <source>
        <dbReference type="PROSITE" id="PS50115"/>
    </source>
</evidence>
<evidence type="ECO:0000256" key="5">
    <source>
        <dbReference type="PROSITE-ProRule" id="PRU00288"/>
    </source>
</evidence>
<dbReference type="CDD" id="cd08204">
    <property type="entry name" value="ArfGap"/>
    <property type="match status" value="1"/>
</dbReference>
<dbReference type="Pfam" id="PF01412">
    <property type="entry name" value="ArfGap"/>
    <property type="match status" value="1"/>
</dbReference>
<proteinExistence type="predicted"/>
<organism evidence="8 9">
    <name type="scientific">Polarella glacialis</name>
    <name type="common">Dinoflagellate</name>
    <dbReference type="NCBI Taxonomy" id="89957"/>
    <lineage>
        <taxon>Eukaryota</taxon>
        <taxon>Sar</taxon>
        <taxon>Alveolata</taxon>
        <taxon>Dinophyceae</taxon>
        <taxon>Suessiales</taxon>
        <taxon>Suessiaceae</taxon>
        <taxon>Polarella</taxon>
    </lineage>
</organism>
<dbReference type="PROSITE" id="PS50115">
    <property type="entry name" value="ARFGAP"/>
    <property type="match status" value="1"/>
</dbReference>
<dbReference type="GO" id="GO:0008270">
    <property type="term" value="F:zinc ion binding"/>
    <property type="evidence" value="ECO:0007669"/>
    <property type="project" value="UniProtKB-KW"/>
</dbReference>
<dbReference type="PRINTS" id="PR00405">
    <property type="entry name" value="REVINTRACTNG"/>
</dbReference>
<keyword evidence="2" id="KW-0479">Metal-binding</keyword>
<feature type="compositionally biased region" description="Acidic residues" evidence="6">
    <location>
        <begin position="128"/>
        <end position="143"/>
    </location>
</feature>
<keyword evidence="9" id="KW-1185">Reference proteome</keyword>
<feature type="compositionally biased region" description="Low complexity" evidence="6">
    <location>
        <begin position="145"/>
        <end position="162"/>
    </location>
</feature>
<evidence type="ECO:0000256" key="4">
    <source>
        <dbReference type="ARBA" id="ARBA00022833"/>
    </source>
</evidence>
<dbReference type="InterPro" id="IPR001164">
    <property type="entry name" value="ArfGAP_dom"/>
</dbReference>
<protein>
    <recommendedName>
        <fullName evidence="7">Arf-GAP domain-containing protein</fullName>
    </recommendedName>
</protein>
<dbReference type="SMART" id="SM00105">
    <property type="entry name" value="ArfGap"/>
    <property type="match status" value="1"/>
</dbReference>
<sequence>PENRLCADCGAHTPTWSAVNLGVLVCIDCSGVHRSLGVHISSVKSVTLDSWRPEWVTTVHQIGNQRANLFYERRVPPKYAALYSRRGNTREDRDRFVKLKYVRKRFAPQDVMSPHELLAKGLALPDEYDLPEAGDSDDEEDVPEVVKPSATGSPSSASSQSSWGLPFTPPSGLGSWGGGYGGSGGGSSTGGLSDWAPQLRQSAAALEEAQKRSQEAAASAWGRVPTRTEVAGKLQGTKSNLTGGAAAAKKGFLGGASGFQEVFAAAAATAQTAQQRLAAATTSAAAAATAASAAAAAEDTAAAAAPIDAEEQPKWKTQLKAGWQGGFKVARSATFGAAAGATELFNEVGGLVREAINQDNFQREEADFPSSASTSQRAVVASAAPESPLGDLFSGTDLSAQRETTTASPAQEEDLFSGHMSAQPETATVSPAKEDLFSGMDLSAQPETTTVSPAKEEDLFSGMDLSAQPETTKASPAKEEDLFSGTDLSAQPETTKAAPAKEVNNLLD</sequence>
<evidence type="ECO:0000256" key="6">
    <source>
        <dbReference type="SAM" id="MobiDB-lite"/>
    </source>
</evidence>
<dbReference type="SUPFAM" id="SSF57863">
    <property type="entry name" value="ArfGap/RecO-like zinc finger"/>
    <property type="match status" value="1"/>
</dbReference>
<evidence type="ECO:0000256" key="1">
    <source>
        <dbReference type="ARBA" id="ARBA00022468"/>
    </source>
</evidence>
<dbReference type="InterPro" id="IPR044520">
    <property type="entry name" value="ARF_GAP_AGD5/15"/>
</dbReference>
<dbReference type="GO" id="GO:0005096">
    <property type="term" value="F:GTPase activator activity"/>
    <property type="evidence" value="ECO:0007669"/>
    <property type="project" value="UniProtKB-KW"/>
</dbReference>
<feature type="compositionally biased region" description="Gly residues" evidence="6">
    <location>
        <begin position="174"/>
        <end position="189"/>
    </location>
</feature>
<evidence type="ECO:0000256" key="3">
    <source>
        <dbReference type="ARBA" id="ARBA00022771"/>
    </source>
</evidence>
<feature type="compositionally biased region" description="Polar residues" evidence="6">
    <location>
        <begin position="396"/>
        <end position="409"/>
    </location>
</feature>
<accession>A0A813GR54</accession>
<dbReference type="InterPro" id="IPR037278">
    <property type="entry name" value="ARFGAP/RecO"/>
</dbReference>
<evidence type="ECO:0000313" key="8">
    <source>
        <dbReference type="EMBL" id="CAE8627537.1"/>
    </source>
</evidence>
<feature type="domain" description="Arf-GAP" evidence="7">
    <location>
        <begin position="1"/>
        <end position="116"/>
    </location>
</feature>
<keyword evidence="1" id="KW-0343">GTPase activation</keyword>
<evidence type="ECO:0000313" key="9">
    <source>
        <dbReference type="Proteomes" id="UP000654075"/>
    </source>
</evidence>